<feature type="signal peptide" evidence="1">
    <location>
        <begin position="1"/>
        <end position="21"/>
    </location>
</feature>
<evidence type="ECO:0000256" key="1">
    <source>
        <dbReference type="SAM" id="SignalP"/>
    </source>
</evidence>
<dbReference type="AlphaFoldDB" id="A0A9D2F7U7"/>
<comment type="caution">
    <text evidence="3">The sequence shown here is derived from an EMBL/GenBank/DDBJ whole genome shotgun (WGS) entry which is preliminary data.</text>
</comment>
<dbReference type="Gene3D" id="2.170.130.30">
    <property type="match status" value="1"/>
</dbReference>
<feature type="domain" description="Transcobalamin-like C-terminal" evidence="2">
    <location>
        <begin position="66"/>
        <end position="131"/>
    </location>
</feature>
<dbReference type="EMBL" id="DXBN01000147">
    <property type="protein sequence ID" value="HIZ53603.1"/>
    <property type="molecule type" value="Genomic_DNA"/>
</dbReference>
<reference evidence="3" key="1">
    <citation type="journal article" date="2021" name="PeerJ">
        <title>Extensive microbial diversity within the chicken gut microbiome revealed by metagenomics and culture.</title>
        <authorList>
            <person name="Gilroy R."/>
            <person name="Ravi A."/>
            <person name="Getino M."/>
            <person name="Pursley I."/>
            <person name="Horton D.L."/>
            <person name="Alikhan N.F."/>
            <person name="Baker D."/>
            <person name="Gharbi K."/>
            <person name="Hall N."/>
            <person name="Watson M."/>
            <person name="Adriaenssens E.M."/>
            <person name="Foster-Nyarko E."/>
            <person name="Jarju S."/>
            <person name="Secka A."/>
            <person name="Antonio M."/>
            <person name="Oren A."/>
            <person name="Chaudhuri R.R."/>
            <person name="La Ragione R."/>
            <person name="Hildebrand F."/>
            <person name="Pallen M.J."/>
        </authorList>
    </citation>
    <scope>NUCLEOTIDE SEQUENCE</scope>
    <source>
        <strain evidence="3">CHK172-16539</strain>
    </source>
</reference>
<proteinExistence type="predicted"/>
<name>A0A9D2F7U7_9ENTE</name>
<dbReference type="Pfam" id="PF14478">
    <property type="entry name" value="DUF4430"/>
    <property type="match status" value="1"/>
</dbReference>
<gene>
    <name evidence="3" type="ORF">IAA20_06665</name>
</gene>
<reference evidence="3" key="2">
    <citation type="submission" date="2021-04" db="EMBL/GenBank/DDBJ databases">
        <authorList>
            <person name="Gilroy R."/>
        </authorList>
    </citation>
    <scope>NUCLEOTIDE SEQUENCE</scope>
    <source>
        <strain evidence="3">CHK172-16539</strain>
    </source>
</reference>
<evidence type="ECO:0000259" key="2">
    <source>
        <dbReference type="Pfam" id="PF14478"/>
    </source>
</evidence>
<accession>A0A9D2F7U7</accession>
<dbReference type="InterPro" id="IPR027954">
    <property type="entry name" value="Transcobalamin-like_C"/>
</dbReference>
<feature type="chain" id="PRO_5039478939" evidence="1">
    <location>
        <begin position="22"/>
        <end position="134"/>
    </location>
</feature>
<sequence>MTKMKLLFLTVLGLVTISGCATPSATPESTTIESTISSSVSQQVATITLKIDGEEIETKEVTFDEGDVLYDIMAANFTIEANDGFITSIDGHKQDEAAGKYWMYDINDEMALKGAQELTLKSGDAVLFKLEEMK</sequence>
<dbReference type="PROSITE" id="PS51257">
    <property type="entry name" value="PROKAR_LIPOPROTEIN"/>
    <property type="match status" value="1"/>
</dbReference>
<dbReference type="Proteomes" id="UP000824063">
    <property type="component" value="Unassembled WGS sequence"/>
</dbReference>
<evidence type="ECO:0000313" key="3">
    <source>
        <dbReference type="EMBL" id="HIZ53603.1"/>
    </source>
</evidence>
<organism evidence="3 4">
    <name type="scientific">Candidatus Enterococcus avicola</name>
    <dbReference type="NCBI Taxonomy" id="2838561"/>
    <lineage>
        <taxon>Bacteria</taxon>
        <taxon>Bacillati</taxon>
        <taxon>Bacillota</taxon>
        <taxon>Bacilli</taxon>
        <taxon>Lactobacillales</taxon>
        <taxon>Enterococcaceae</taxon>
        <taxon>Enterococcus</taxon>
    </lineage>
</organism>
<keyword evidence="1" id="KW-0732">Signal</keyword>
<protein>
    <submittedName>
        <fullName evidence="3">DUF4430 domain-containing protein</fullName>
    </submittedName>
</protein>
<evidence type="ECO:0000313" key="4">
    <source>
        <dbReference type="Proteomes" id="UP000824063"/>
    </source>
</evidence>